<dbReference type="Proteomes" id="UP001620514">
    <property type="component" value="Unassembled WGS sequence"/>
</dbReference>
<accession>A0ABW8MXE1</accession>
<keyword evidence="9" id="KW-1185">Reference proteome</keyword>
<evidence type="ECO:0000256" key="3">
    <source>
        <dbReference type="ARBA" id="ARBA00022452"/>
    </source>
</evidence>
<evidence type="ECO:0000256" key="2">
    <source>
        <dbReference type="ARBA" id="ARBA00022448"/>
    </source>
</evidence>
<dbReference type="PANTHER" id="PTHR30026">
    <property type="entry name" value="OUTER MEMBRANE PROTEIN TOLC"/>
    <property type="match status" value="1"/>
</dbReference>
<evidence type="ECO:0000256" key="1">
    <source>
        <dbReference type="ARBA" id="ARBA00007613"/>
    </source>
</evidence>
<dbReference type="Gene3D" id="1.20.1600.10">
    <property type="entry name" value="Outer membrane efflux proteins (OEP)"/>
    <property type="match status" value="1"/>
</dbReference>
<keyword evidence="7" id="KW-0204">Cytolysis</keyword>
<keyword evidence="4" id="KW-0812">Transmembrane</keyword>
<keyword evidence="3" id="KW-1134">Transmembrane beta strand</keyword>
<dbReference type="Pfam" id="PF02321">
    <property type="entry name" value="OEP"/>
    <property type="match status" value="2"/>
</dbReference>
<evidence type="ECO:0000256" key="5">
    <source>
        <dbReference type="ARBA" id="ARBA00023136"/>
    </source>
</evidence>
<keyword evidence="6 7" id="KW-0998">Cell outer membrane</keyword>
<evidence type="ECO:0000313" key="8">
    <source>
        <dbReference type="EMBL" id="MFK4448385.1"/>
    </source>
</evidence>
<dbReference type="PANTHER" id="PTHR30026:SF20">
    <property type="entry name" value="OUTER MEMBRANE PROTEIN TOLC"/>
    <property type="match status" value="1"/>
</dbReference>
<name>A0ABW8MXE1_9BURK</name>
<dbReference type="InterPro" id="IPR051906">
    <property type="entry name" value="TolC-like"/>
</dbReference>
<evidence type="ECO:0000256" key="6">
    <source>
        <dbReference type="ARBA" id="ARBA00023237"/>
    </source>
</evidence>
<keyword evidence="7" id="KW-0354">Hemolysis</keyword>
<comment type="caution">
    <text evidence="8">The sequence shown here is derived from an EMBL/GenBank/DDBJ whole genome shotgun (WGS) entry which is preliminary data.</text>
</comment>
<dbReference type="InterPro" id="IPR028351">
    <property type="entry name" value="CyaE"/>
</dbReference>
<gene>
    <name evidence="8" type="ORF">ABH943_008429</name>
</gene>
<comment type="function">
    <text evidence="7">CyaE is necessary for transport of calmodulin-sensitive adenylate cyclase-hemolysin (cyclolysin).</text>
</comment>
<organism evidence="8 9">
    <name type="scientific">Caballeronia udeis</name>
    <dbReference type="NCBI Taxonomy" id="1232866"/>
    <lineage>
        <taxon>Bacteria</taxon>
        <taxon>Pseudomonadati</taxon>
        <taxon>Pseudomonadota</taxon>
        <taxon>Betaproteobacteria</taxon>
        <taxon>Burkholderiales</taxon>
        <taxon>Burkholderiaceae</taxon>
        <taxon>Caballeronia</taxon>
    </lineage>
</organism>
<reference evidence="8 9" key="1">
    <citation type="submission" date="2024-11" db="EMBL/GenBank/DDBJ databases">
        <title>Using genomics to understand microbial adaptation to soil warming.</title>
        <authorList>
            <person name="Deangelis K.M. PhD."/>
        </authorList>
    </citation>
    <scope>NUCLEOTIDE SEQUENCE [LARGE SCALE GENOMIC DNA]</scope>
    <source>
        <strain evidence="8 9">GAS97</strain>
    </source>
</reference>
<dbReference type="InterPro" id="IPR003423">
    <property type="entry name" value="OMP_efflux"/>
</dbReference>
<keyword evidence="2 7" id="KW-0813">Transport</keyword>
<comment type="similarity">
    <text evidence="1 7">Belongs to the outer membrane factor (OMF) (TC 1.B.17) family.</text>
</comment>
<keyword evidence="5 7" id="KW-0472">Membrane</keyword>
<evidence type="ECO:0000256" key="7">
    <source>
        <dbReference type="PIRNR" id="PIRNR001892"/>
    </source>
</evidence>
<protein>
    <recommendedName>
        <fullName evidence="7">Protein CyaE</fullName>
    </recommendedName>
</protein>
<evidence type="ECO:0000313" key="9">
    <source>
        <dbReference type="Proteomes" id="UP001620514"/>
    </source>
</evidence>
<dbReference type="EMBL" id="JBIYDN010000049">
    <property type="protein sequence ID" value="MFK4448385.1"/>
    <property type="molecule type" value="Genomic_DNA"/>
</dbReference>
<sequence>MSVDIRVQALAAQVAKTPPIAPVVGSYRRCDGWARIGAILVLSVLSGSVSAVTTEFDVFRTERTVAPVAAGALLGQNGVCEFGAIEQPLSLRETIERTLCNNPKTREAWANVKVQAANVGVTKGAYLPTISGTWQGVKDDSTTDVTGKPQLSSASRAFVRSDSASLNWVLYDFGARGAALDNAKELFAAARANQDAVLQTAFAQAAKDYYAAEAAQGALVTAEEVESDANDSFKAATERVNHGVAPITDALQAQTAYAQAVFSRAKAEGDLQTALGTLAADMAMSPDTLIALPPVAGGVTPDAEFGRSIADLMDEAKRTHPSVVSAEAQLDAAAAKTRQVRAQGLPSISLVSKYSTNNQPASLGLGVPTFPATGRDWYVGVQVTIPIFEGFVRNYQVRQAAAQTEVQRYTLDETRNQVGLDVWTTYQALKTATENVRNSMTLLEIAQRSEDAAQHRYVVGVGNILELLNAQSALATAKKQRIQSLTDWRTARLQLAGKLGKLGMDRITGE</sequence>
<proteinExistence type="inferred from homology"/>
<evidence type="ECO:0000256" key="4">
    <source>
        <dbReference type="ARBA" id="ARBA00022692"/>
    </source>
</evidence>
<dbReference type="SUPFAM" id="SSF56954">
    <property type="entry name" value="Outer membrane efflux proteins (OEP)"/>
    <property type="match status" value="1"/>
</dbReference>
<dbReference type="PIRSF" id="PIRSF001892">
    <property type="entry name" value="CyaE"/>
    <property type="match status" value="1"/>
</dbReference>
<comment type="subcellular location">
    <subcellularLocation>
        <location evidence="7">Cell outer membrane</location>
        <topology evidence="7">Peripheral membrane protein</topology>
    </subcellularLocation>
</comment>